<dbReference type="AlphaFoldDB" id="A0AAV5CRE8"/>
<evidence type="ECO:0000256" key="5">
    <source>
        <dbReference type="ARBA" id="ARBA00022490"/>
    </source>
</evidence>
<keyword evidence="5 14" id="KW-0963">Cytoplasm</keyword>
<evidence type="ECO:0000256" key="1">
    <source>
        <dbReference type="ARBA" id="ARBA00004347"/>
    </source>
</evidence>
<dbReference type="SMART" id="SM00320">
    <property type="entry name" value="WD40"/>
    <property type="match status" value="5"/>
</dbReference>
<feature type="repeat" description="WD" evidence="15">
    <location>
        <begin position="205"/>
        <end position="248"/>
    </location>
</feature>
<evidence type="ECO:0000256" key="4">
    <source>
        <dbReference type="ARBA" id="ARBA00022448"/>
    </source>
</evidence>
<keyword evidence="9 14" id="KW-0653">Protein transport</keyword>
<reference evidence="19" key="2">
    <citation type="submission" date="2021-12" db="EMBL/GenBank/DDBJ databases">
        <title>Resequencing data analysis of finger millet.</title>
        <authorList>
            <person name="Hatakeyama M."/>
            <person name="Aluri S."/>
            <person name="Balachadran M.T."/>
            <person name="Sivarajan S.R."/>
            <person name="Poveda L."/>
            <person name="Shimizu-Inatsugi R."/>
            <person name="Schlapbach R."/>
            <person name="Sreeman S.M."/>
            <person name="Shimizu K.K."/>
        </authorList>
    </citation>
    <scope>NUCLEOTIDE SEQUENCE</scope>
</reference>
<evidence type="ECO:0000256" key="7">
    <source>
        <dbReference type="ARBA" id="ARBA00022737"/>
    </source>
</evidence>
<evidence type="ECO:0000256" key="10">
    <source>
        <dbReference type="ARBA" id="ARBA00023034"/>
    </source>
</evidence>
<dbReference type="InterPro" id="IPR015943">
    <property type="entry name" value="WD40/YVTN_repeat-like_dom_sf"/>
</dbReference>
<dbReference type="Pfam" id="PF23953">
    <property type="entry name" value="TPR_COPA_B"/>
    <property type="match status" value="1"/>
</dbReference>
<dbReference type="GO" id="GO:0005198">
    <property type="term" value="F:structural molecule activity"/>
    <property type="evidence" value="ECO:0007669"/>
    <property type="project" value="UniProtKB-UniRule"/>
</dbReference>
<dbReference type="FunFam" id="1.25.40.470:FF:000001">
    <property type="entry name" value="Coatomer subunit beta"/>
    <property type="match status" value="1"/>
</dbReference>
<feature type="region of interest" description="Disordered" evidence="16">
    <location>
        <begin position="853"/>
        <end position="888"/>
    </location>
</feature>
<dbReference type="Gene3D" id="1.25.40.470">
    <property type="match status" value="1"/>
</dbReference>
<dbReference type="Pfam" id="PF00400">
    <property type="entry name" value="WD40"/>
    <property type="match status" value="4"/>
</dbReference>
<evidence type="ECO:0000313" key="19">
    <source>
        <dbReference type="EMBL" id="GJN00954.1"/>
    </source>
</evidence>
<comment type="similarity">
    <text evidence="2 14">Belongs to the WD repeat COPB2 family.</text>
</comment>
<dbReference type="InterPro" id="IPR006692">
    <property type="entry name" value="Beta-prop_COPA/B_2nd"/>
</dbReference>
<keyword evidence="10 14" id="KW-0333">Golgi apparatus</keyword>
<gene>
    <name evidence="19" type="primary">ga18181</name>
    <name evidence="19" type="ORF">PR202_ga18181</name>
</gene>
<evidence type="ECO:0000256" key="11">
    <source>
        <dbReference type="ARBA" id="ARBA00023136"/>
    </source>
</evidence>
<dbReference type="GO" id="GO:0000139">
    <property type="term" value="C:Golgi membrane"/>
    <property type="evidence" value="ECO:0007669"/>
    <property type="project" value="UniProtKB-SubCell"/>
</dbReference>
<keyword evidence="8 14" id="KW-0931">ER-Golgi transport</keyword>
<dbReference type="GO" id="GO:0006888">
    <property type="term" value="P:endoplasmic reticulum to Golgi vesicle-mediated transport"/>
    <property type="evidence" value="ECO:0007669"/>
    <property type="project" value="TreeGrafter"/>
</dbReference>
<comment type="caution">
    <text evidence="19">The sequence shown here is derived from an EMBL/GenBank/DDBJ whole genome shotgun (WGS) entry which is preliminary data.</text>
</comment>
<evidence type="ECO:0000256" key="6">
    <source>
        <dbReference type="ARBA" id="ARBA00022574"/>
    </source>
</evidence>
<dbReference type="PIRSF" id="PIRSF005567">
    <property type="entry name" value="Coatomer_beta'_subunit"/>
    <property type="match status" value="1"/>
</dbReference>
<keyword evidence="7" id="KW-0677">Repeat</keyword>
<dbReference type="PANTHER" id="PTHR19876">
    <property type="entry name" value="COATOMER"/>
    <property type="match status" value="1"/>
</dbReference>
<evidence type="ECO:0000259" key="18">
    <source>
        <dbReference type="Pfam" id="PF23953"/>
    </source>
</evidence>
<evidence type="ECO:0000256" key="14">
    <source>
        <dbReference type="PIRNR" id="PIRNR005567"/>
    </source>
</evidence>
<organism evidence="19 20">
    <name type="scientific">Eleusine coracana subsp. coracana</name>
    <dbReference type="NCBI Taxonomy" id="191504"/>
    <lineage>
        <taxon>Eukaryota</taxon>
        <taxon>Viridiplantae</taxon>
        <taxon>Streptophyta</taxon>
        <taxon>Embryophyta</taxon>
        <taxon>Tracheophyta</taxon>
        <taxon>Spermatophyta</taxon>
        <taxon>Magnoliopsida</taxon>
        <taxon>Liliopsida</taxon>
        <taxon>Poales</taxon>
        <taxon>Poaceae</taxon>
        <taxon>PACMAD clade</taxon>
        <taxon>Chloridoideae</taxon>
        <taxon>Cynodonteae</taxon>
        <taxon>Eleusininae</taxon>
        <taxon>Eleusine</taxon>
    </lineage>
</organism>
<dbReference type="GO" id="GO:0006890">
    <property type="term" value="P:retrograde vesicle-mediated transport, Golgi to endoplasmic reticulum"/>
    <property type="evidence" value="ECO:0007669"/>
    <property type="project" value="TreeGrafter"/>
</dbReference>
<dbReference type="CDD" id="cd22947">
    <property type="entry name" value="Coatomer_WDAD_beta-like"/>
    <property type="match status" value="1"/>
</dbReference>
<dbReference type="InterPro" id="IPR020472">
    <property type="entry name" value="WD40_PAC1"/>
</dbReference>
<dbReference type="InterPro" id="IPR001680">
    <property type="entry name" value="WD40_rpt"/>
</dbReference>
<accession>A0AAV5CRE8</accession>
<feature type="domain" description="COPA/B TPR" evidence="18">
    <location>
        <begin position="572"/>
        <end position="752"/>
    </location>
</feature>
<evidence type="ECO:0000256" key="9">
    <source>
        <dbReference type="ARBA" id="ARBA00022927"/>
    </source>
</evidence>
<comment type="subcellular location">
    <subcellularLocation>
        <location evidence="1 14">Cytoplasmic vesicle</location>
        <location evidence="1 14">COPI-coated vesicle membrane</location>
        <topology evidence="1 14">Peripheral membrane protein</topology>
        <orientation evidence="1 14">Cytoplasmic side</orientation>
    </subcellularLocation>
    <subcellularLocation>
        <location evidence="14">Golgi apparatus membrane</location>
        <topology evidence="14">Peripheral membrane protein</topology>
        <orientation evidence="14">Cytoplasmic side</orientation>
    </subcellularLocation>
    <text evidence="14">The coatomer is cytoplasmic or polymerized on the cytoplasmic side of the Golgi, as well as on the vesicles/buds originating from it.</text>
</comment>
<evidence type="ECO:0000256" key="16">
    <source>
        <dbReference type="SAM" id="MobiDB-lite"/>
    </source>
</evidence>
<comment type="subunit">
    <text evidence="3 14">Oligomeric complex that consists of at least the alpha, beta, beta', gamma, delta, epsilon and zeta subunits.</text>
</comment>
<evidence type="ECO:0000256" key="8">
    <source>
        <dbReference type="ARBA" id="ARBA00022892"/>
    </source>
</evidence>
<keyword evidence="11 14" id="KW-0472">Membrane</keyword>
<keyword evidence="6 15" id="KW-0853">WD repeat</keyword>
<evidence type="ECO:0000256" key="12">
    <source>
        <dbReference type="ARBA" id="ARBA00023329"/>
    </source>
</evidence>
<keyword evidence="12 14" id="KW-0968">Cytoplasmic vesicle</keyword>
<dbReference type="Proteomes" id="UP001054889">
    <property type="component" value="Unassembled WGS sequence"/>
</dbReference>
<evidence type="ECO:0000256" key="13">
    <source>
        <dbReference type="ARBA" id="ARBA00025536"/>
    </source>
</evidence>
<feature type="repeat" description="WD" evidence="15">
    <location>
        <begin position="162"/>
        <end position="204"/>
    </location>
</feature>
<evidence type="ECO:0000259" key="17">
    <source>
        <dbReference type="Pfam" id="PF04053"/>
    </source>
</evidence>
<dbReference type="Pfam" id="PF04053">
    <property type="entry name" value="B-prop_COPA_B_2nd"/>
    <property type="match status" value="1"/>
</dbReference>
<sequence>MSLKVGAACYGRKIEAGSAAKRARWDAGDDEEQEGDLGVGVLEAAPVGDQEEVRATVGAGQVGGSAPHGAMAMVKSFEVSELPVRSAKFVSRKQWVVAGADDMFIRVYNYNTMDKVKVFEAHTDYIRCVAVHPTLPYVLSSSDDMLIKLWDWDKGWMCTQIFEGHSHYVMQVTFNPKDTNTFASASLDRTTKIWSLGSPDPNFTLDGHQKGVNCVDYFTGGDRPYLITGSDDSTAKVWDYQTKSCVQTLEGHTHNISAVCFHPELPIIITGSEDGTVRIWHSTTYRLENTLNYGLERVWAVGYMKGSRRMVIGYDEGTIMIKMGREVPVASMDTSGKIIWAKHNEIQTVNIKTVSAGFEVTDGERLPLAVKELGSCDLYPQNLRHNPNGRFVVVCGDGEYIIYTALAWRNRSFGSALEFVWSSEGEYAIRESTSRIKIFNKSFQNLYWADSGDLVAIASDTSFYILKYNRDVVASYLEGGKPVDEEGVEDAFELLHEINERVRTGIWVGDCFIYNNSSWRLNYCVGGEVTTMYHLDRPMYLLGYLANQSRVYLIDKEFNVMGYTLLLSLIEYKTLVMRGDLERANEVLPSIPKAQYDSVARFLESRGMLEEALEIATDADYKFDLAVQLGKLEIAKAIAIEAQSESKWKQLGELAMSTGKLEMAEECLLQAKDLSGLLLLYSSLGDAEGTKKLASLAKEHGKNNVAFLCLFMLGKLEDCVQLLVDSNRIPEAALMARSYLPSKVSEIVAIWRNDLSKVNPKAAESLADPAEYPNLFEDWQVALTVEKSVASERGNYPPADEYVNHGEKSDVTLVEAFKQMQVIEDDEQVDAADEDGELDDEASVENKIEENMDEAVQVDADEPEETVLVNGSNGEEQWGTNNEGTSSA</sequence>
<feature type="repeat" description="WD" evidence="15">
    <location>
        <begin position="249"/>
        <end position="290"/>
    </location>
</feature>
<dbReference type="PANTHER" id="PTHR19876:SF77">
    <property type="entry name" value="COATOMER SUBUNIT BETA'-1"/>
    <property type="match status" value="1"/>
</dbReference>
<dbReference type="GO" id="GO:0006891">
    <property type="term" value="P:intra-Golgi vesicle-mediated transport"/>
    <property type="evidence" value="ECO:0007669"/>
    <property type="project" value="TreeGrafter"/>
</dbReference>
<dbReference type="PROSITE" id="PS50294">
    <property type="entry name" value="WD_REPEATS_REGION"/>
    <property type="match status" value="4"/>
</dbReference>
<dbReference type="PRINTS" id="PR00320">
    <property type="entry name" value="GPROTEINBRPT"/>
</dbReference>
<dbReference type="InterPro" id="IPR036322">
    <property type="entry name" value="WD40_repeat_dom_sf"/>
</dbReference>
<dbReference type="PROSITE" id="PS50082">
    <property type="entry name" value="WD_REPEATS_2"/>
    <property type="match status" value="4"/>
</dbReference>
<protein>
    <recommendedName>
        <fullName evidence="14">Coatomer subunit beta'</fullName>
    </recommendedName>
</protein>
<feature type="repeat" description="WD" evidence="15">
    <location>
        <begin position="119"/>
        <end position="151"/>
    </location>
</feature>
<reference evidence="19" key="1">
    <citation type="journal article" date="2018" name="DNA Res.">
        <title>Multiple hybrid de novo genome assembly of finger millet, an orphan allotetraploid crop.</title>
        <authorList>
            <person name="Hatakeyama M."/>
            <person name="Aluri S."/>
            <person name="Balachadran M.T."/>
            <person name="Sivarajan S.R."/>
            <person name="Patrignani A."/>
            <person name="Gruter S."/>
            <person name="Poveda L."/>
            <person name="Shimizu-Inatsugi R."/>
            <person name="Baeten J."/>
            <person name="Francoijs K.J."/>
            <person name="Nataraja K.N."/>
            <person name="Reddy Y.A.N."/>
            <person name="Phadnis S."/>
            <person name="Ravikumar R.L."/>
            <person name="Schlapbach R."/>
            <person name="Sreeman S.M."/>
            <person name="Shimizu K.K."/>
        </authorList>
    </citation>
    <scope>NUCLEOTIDE SEQUENCE</scope>
</reference>
<dbReference type="SUPFAM" id="SSF50978">
    <property type="entry name" value="WD40 repeat-like"/>
    <property type="match status" value="1"/>
</dbReference>
<dbReference type="InterPro" id="IPR016453">
    <property type="entry name" value="COPB2"/>
</dbReference>
<dbReference type="InterPro" id="IPR056176">
    <property type="entry name" value="TPR_COPA_B"/>
</dbReference>
<dbReference type="Gene3D" id="2.130.10.10">
    <property type="entry name" value="YVTN repeat-like/Quinoprotein amine dehydrogenase"/>
    <property type="match status" value="1"/>
</dbReference>
<dbReference type="CDD" id="cd00200">
    <property type="entry name" value="WD40"/>
    <property type="match status" value="1"/>
</dbReference>
<evidence type="ECO:0000256" key="2">
    <source>
        <dbReference type="ARBA" id="ARBA00010844"/>
    </source>
</evidence>
<feature type="domain" description="COPA/B second beta-propeller" evidence="17">
    <location>
        <begin position="444"/>
        <end position="555"/>
    </location>
</feature>
<keyword evidence="4 14" id="KW-0813">Transport</keyword>
<dbReference type="InterPro" id="IPR050844">
    <property type="entry name" value="Coatomer_complex_subunit"/>
</dbReference>
<evidence type="ECO:0000313" key="20">
    <source>
        <dbReference type="Proteomes" id="UP001054889"/>
    </source>
</evidence>
<evidence type="ECO:0000256" key="3">
    <source>
        <dbReference type="ARBA" id="ARBA00011775"/>
    </source>
</evidence>
<keyword evidence="20" id="KW-1185">Reference proteome</keyword>
<evidence type="ECO:0000256" key="15">
    <source>
        <dbReference type="PROSITE-ProRule" id="PRU00221"/>
    </source>
</evidence>
<feature type="compositionally biased region" description="Polar residues" evidence="16">
    <location>
        <begin position="869"/>
        <end position="888"/>
    </location>
</feature>
<proteinExistence type="inferred from homology"/>
<name>A0AAV5CRE8_ELECO</name>
<dbReference type="FunFam" id="2.130.10.10:FF:000008">
    <property type="entry name" value="Coatomer subunit beta"/>
    <property type="match status" value="1"/>
</dbReference>
<dbReference type="GO" id="GO:0030126">
    <property type="term" value="C:COPI vesicle coat"/>
    <property type="evidence" value="ECO:0007669"/>
    <property type="project" value="TreeGrafter"/>
</dbReference>
<dbReference type="GO" id="GO:0006886">
    <property type="term" value="P:intracellular protein transport"/>
    <property type="evidence" value="ECO:0007669"/>
    <property type="project" value="UniProtKB-UniRule"/>
</dbReference>
<dbReference type="EMBL" id="BQKI01000008">
    <property type="protein sequence ID" value="GJN00954.1"/>
    <property type="molecule type" value="Genomic_DNA"/>
</dbReference>
<comment type="function">
    <text evidence="13 14">The coatomer is a cytosolic protein complex that binds to dilysine motifs and reversibly associates with Golgi non-clathrin-coated vesicles, which further mediate biosynthetic protein transport from the ER, via the Golgi up to the trans Golgi network. Coatomer complex is required for budding from Golgi membranes, and is essential for the retrograde Golgi-to-ER transport of dilysine-tagged proteins.</text>
</comment>